<keyword evidence="10" id="KW-1185">Reference proteome</keyword>
<dbReference type="PANTHER" id="PTHR23504:SF15">
    <property type="entry name" value="MAJOR FACILITATOR SUPERFAMILY (MFS) PROFILE DOMAIN-CONTAINING PROTEIN"/>
    <property type="match status" value="1"/>
</dbReference>
<dbReference type="InterPro" id="IPR020846">
    <property type="entry name" value="MFS_dom"/>
</dbReference>
<feature type="transmembrane region" description="Helical" evidence="7">
    <location>
        <begin position="373"/>
        <end position="399"/>
    </location>
</feature>
<evidence type="ECO:0000313" key="9">
    <source>
        <dbReference type="EMBL" id="PBK67737.1"/>
    </source>
</evidence>
<feature type="transmembrane region" description="Helical" evidence="7">
    <location>
        <begin position="79"/>
        <end position="101"/>
    </location>
</feature>
<evidence type="ECO:0000256" key="2">
    <source>
        <dbReference type="ARBA" id="ARBA00022448"/>
    </source>
</evidence>
<dbReference type="InterPro" id="IPR001958">
    <property type="entry name" value="Tet-R_TetA/multi-R_MdtG-like"/>
</dbReference>
<dbReference type="PROSITE" id="PS50850">
    <property type="entry name" value="MFS"/>
    <property type="match status" value="1"/>
</dbReference>
<feature type="transmembrane region" description="Helical" evidence="7">
    <location>
        <begin position="445"/>
        <end position="465"/>
    </location>
</feature>
<evidence type="ECO:0000256" key="6">
    <source>
        <dbReference type="SAM" id="MobiDB-lite"/>
    </source>
</evidence>
<organism evidence="9 10">
    <name type="scientific">Armillaria solidipes</name>
    <dbReference type="NCBI Taxonomy" id="1076256"/>
    <lineage>
        <taxon>Eukaryota</taxon>
        <taxon>Fungi</taxon>
        <taxon>Dikarya</taxon>
        <taxon>Basidiomycota</taxon>
        <taxon>Agaricomycotina</taxon>
        <taxon>Agaricomycetes</taxon>
        <taxon>Agaricomycetidae</taxon>
        <taxon>Agaricales</taxon>
        <taxon>Marasmiineae</taxon>
        <taxon>Physalacriaceae</taxon>
        <taxon>Armillaria</taxon>
    </lineage>
</organism>
<dbReference type="InterPro" id="IPR036259">
    <property type="entry name" value="MFS_trans_sf"/>
</dbReference>
<name>A0A2H3BT16_9AGAR</name>
<evidence type="ECO:0000259" key="8">
    <source>
        <dbReference type="PROSITE" id="PS50850"/>
    </source>
</evidence>
<dbReference type="GO" id="GO:0016020">
    <property type="term" value="C:membrane"/>
    <property type="evidence" value="ECO:0007669"/>
    <property type="project" value="UniProtKB-SubCell"/>
</dbReference>
<dbReference type="InterPro" id="IPR011701">
    <property type="entry name" value="MFS"/>
</dbReference>
<feature type="compositionally biased region" description="Low complexity" evidence="6">
    <location>
        <begin position="9"/>
        <end position="25"/>
    </location>
</feature>
<sequence>MDPCPPTPTEETGLLTPTSTSTLSSQKRRSRPATPLPHLQIWIVLVLQICEPITSQSIYPYINQLVSELDITGGDDRRVGYYAGLIESLFFATEAITVLHWSRFSDTVGRKPVLMIGLVGSAISMLSFGVSRTFWALVISRCVTGLLNGNIGVMKSVMGDLTDPSNRAEGFALMPVVWSFGATMGPLIGGTFARPHERFPEIFSGAFWEQYPYFLPCLISSFFVFLAFLITLVLFKETVPKHRRRSRSYDSIETQNCSKKRNEPVPLRGLLIFPVLISVANYVTLAFLNIAFNALFPLFLAMPPSIGGLGMPPSTIGYIMGVYGASTGIFQFFFFAKIVRGLGERRVFINGMLAFPLMFTLFPIISFCGGTPWIWVGIACIIMLSIIMDMSYGAIFMFITASAPSKASLGATNGLSQTTVSIARAIGPALATSLFSLSVEKNVLGGYGVYALFVVLSVVALGLAVKLPMEIWEEDDCVRRA</sequence>
<dbReference type="PRINTS" id="PR01035">
    <property type="entry name" value="TCRTETA"/>
</dbReference>
<evidence type="ECO:0000313" key="10">
    <source>
        <dbReference type="Proteomes" id="UP000218334"/>
    </source>
</evidence>
<keyword evidence="3 7" id="KW-0812">Transmembrane</keyword>
<dbReference type="SUPFAM" id="SSF103473">
    <property type="entry name" value="MFS general substrate transporter"/>
    <property type="match status" value="1"/>
</dbReference>
<evidence type="ECO:0000256" key="7">
    <source>
        <dbReference type="SAM" id="Phobius"/>
    </source>
</evidence>
<gene>
    <name evidence="9" type="ORF">ARMSODRAFT_888563</name>
</gene>
<protein>
    <submittedName>
        <fullName evidence="9">MFS general substrate transporter</fullName>
    </submittedName>
</protein>
<feature type="transmembrane region" description="Helical" evidence="7">
    <location>
        <begin position="113"/>
        <end position="130"/>
    </location>
</feature>
<evidence type="ECO:0000256" key="1">
    <source>
        <dbReference type="ARBA" id="ARBA00004141"/>
    </source>
</evidence>
<feature type="transmembrane region" description="Helical" evidence="7">
    <location>
        <begin position="316"/>
        <end position="335"/>
    </location>
</feature>
<evidence type="ECO:0000256" key="3">
    <source>
        <dbReference type="ARBA" id="ARBA00022692"/>
    </source>
</evidence>
<dbReference type="Proteomes" id="UP000218334">
    <property type="component" value="Unassembled WGS sequence"/>
</dbReference>
<feature type="transmembrane region" description="Helical" evidence="7">
    <location>
        <begin position="269"/>
        <end position="296"/>
    </location>
</feature>
<accession>A0A2H3BT16</accession>
<keyword evidence="5 7" id="KW-0472">Membrane</keyword>
<feature type="domain" description="Major facilitator superfamily (MFS) profile" evidence="8">
    <location>
        <begin position="40"/>
        <end position="472"/>
    </location>
</feature>
<feature type="region of interest" description="Disordered" evidence="6">
    <location>
        <begin position="1"/>
        <end position="32"/>
    </location>
</feature>
<feature type="transmembrane region" description="Helical" evidence="7">
    <location>
        <begin position="347"/>
        <end position="367"/>
    </location>
</feature>
<evidence type="ECO:0000256" key="4">
    <source>
        <dbReference type="ARBA" id="ARBA00022989"/>
    </source>
</evidence>
<dbReference type="CDD" id="cd17330">
    <property type="entry name" value="MFS_SLC46_TetA_like"/>
    <property type="match status" value="1"/>
</dbReference>
<reference evidence="10" key="1">
    <citation type="journal article" date="2017" name="Nat. Ecol. Evol.">
        <title>Genome expansion and lineage-specific genetic innovations in the forest pathogenic fungi Armillaria.</title>
        <authorList>
            <person name="Sipos G."/>
            <person name="Prasanna A.N."/>
            <person name="Walter M.C."/>
            <person name="O'Connor E."/>
            <person name="Balint B."/>
            <person name="Krizsan K."/>
            <person name="Kiss B."/>
            <person name="Hess J."/>
            <person name="Varga T."/>
            <person name="Slot J."/>
            <person name="Riley R."/>
            <person name="Boka B."/>
            <person name="Rigling D."/>
            <person name="Barry K."/>
            <person name="Lee J."/>
            <person name="Mihaltcheva S."/>
            <person name="LaButti K."/>
            <person name="Lipzen A."/>
            <person name="Waldron R."/>
            <person name="Moloney N.M."/>
            <person name="Sperisen C."/>
            <person name="Kredics L."/>
            <person name="Vagvoelgyi C."/>
            <person name="Patrignani A."/>
            <person name="Fitzpatrick D."/>
            <person name="Nagy I."/>
            <person name="Doyle S."/>
            <person name="Anderson J.B."/>
            <person name="Grigoriev I.V."/>
            <person name="Gueldener U."/>
            <person name="Muensterkoetter M."/>
            <person name="Nagy L.G."/>
        </authorList>
    </citation>
    <scope>NUCLEOTIDE SEQUENCE [LARGE SCALE GENOMIC DNA]</scope>
    <source>
        <strain evidence="10">28-4</strain>
    </source>
</reference>
<keyword evidence="4 7" id="KW-1133">Transmembrane helix</keyword>
<keyword evidence="2" id="KW-0813">Transport</keyword>
<feature type="transmembrane region" description="Helical" evidence="7">
    <location>
        <begin position="213"/>
        <end position="235"/>
    </location>
</feature>
<dbReference type="GO" id="GO:0022857">
    <property type="term" value="F:transmembrane transporter activity"/>
    <property type="evidence" value="ECO:0007669"/>
    <property type="project" value="InterPro"/>
</dbReference>
<feature type="transmembrane region" description="Helical" evidence="7">
    <location>
        <begin position="170"/>
        <end position="193"/>
    </location>
</feature>
<dbReference type="Gene3D" id="1.20.1250.20">
    <property type="entry name" value="MFS general substrate transporter like domains"/>
    <property type="match status" value="1"/>
</dbReference>
<dbReference type="PANTHER" id="PTHR23504">
    <property type="entry name" value="MAJOR FACILITATOR SUPERFAMILY DOMAIN-CONTAINING PROTEIN 10"/>
    <property type="match status" value="1"/>
</dbReference>
<dbReference type="EMBL" id="KZ293435">
    <property type="protein sequence ID" value="PBK67737.1"/>
    <property type="molecule type" value="Genomic_DNA"/>
</dbReference>
<comment type="subcellular location">
    <subcellularLocation>
        <location evidence="1">Membrane</location>
        <topology evidence="1">Multi-pass membrane protein</topology>
    </subcellularLocation>
</comment>
<dbReference type="Pfam" id="PF07690">
    <property type="entry name" value="MFS_1"/>
    <property type="match status" value="1"/>
</dbReference>
<evidence type="ECO:0000256" key="5">
    <source>
        <dbReference type="ARBA" id="ARBA00023136"/>
    </source>
</evidence>
<proteinExistence type="predicted"/>
<dbReference type="AlphaFoldDB" id="A0A2H3BT16"/>